<proteinExistence type="predicted"/>
<name>A0A2U8E4E6_9BACT</name>
<dbReference type="InterPro" id="IPR038765">
    <property type="entry name" value="Papain-like_cys_pep_sf"/>
</dbReference>
<organism evidence="3 4">
    <name type="scientific">Ereboglobus luteus</name>
    <dbReference type="NCBI Taxonomy" id="1796921"/>
    <lineage>
        <taxon>Bacteria</taxon>
        <taxon>Pseudomonadati</taxon>
        <taxon>Verrucomicrobiota</taxon>
        <taxon>Opitutia</taxon>
        <taxon>Opitutales</taxon>
        <taxon>Opitutaceae</taxon>
        <taxon>Ereboglobus</taxon>
    </lineage>
</organism>
<dbReference type="InterPro" id="IPR002931">
    <property type="entry name" value="Transglutaminase-like"/>
</dbReference>
<keyword evidence="1" id="KW-0732">Signal</keyword>
<dbReference type="OrthoDB" id="184520at2"/>
<feature type="domain" description="Transglutaminase-like" evidence="2">
    <location>
        <begin position="344"/>
        <end position="413"/>
    </location>
</feature>
<dbReference type="InterPro" id="IPR024618">
    <property type="entry name" value="DUF3857"/>
</dbReference>
<dbReference type="AlphaFoldDB" id="A0A2U8E4E6"/>
<dbReference type="Pfam" id="PF12969">
    <property type="entry name" value="DUF3857"/>
    <property type="match status" value="1"/>
</dbReference>
<dbReference type="KEGG" id="elut:CKA38_11495"/>
<accession>A0A2U8E4E6</accession>
<evidence type="ECO:0000256" key="1">
    <source>
        <dbReference type="SAM" id="SignalP"/>
    </source>
</evidence>
<sequence length="664" mass="75509">MFRKYKLPAVLCILAVFLTHSFARAYDRIPAHQRMLAFVDWIAPTPEELSATASTIDPEAGAEILLRMRQIDDSEYIAPATDEYFRIKIFNEKGVRQFTKVDITCEPGERFVTSGARVIKPDGTIINVDEKAFYDRITIKYGGKKARTRSFSFPQLEPGDIAEYKYCITANDNIVAARFYFLSEIPTRHAVFRIKPAPLAASYKTMAYFYKCDEVKVQHDDDGFNCIELKNLPAHVPEPCMEPDQDAQPWILFYPVMRGQTAQAFWEKTAKDAGKRVERYAKKPSKLVRETATRIVANATSTEEKLARINDYCRTNIVNYWVYTPKGGHDEKIRAMRDRSPDELIKTKLGNSDDIPVLFVALARAAGIDARIALCANRNDGVFKMTLPIEYYLNEIFIAVKLDKGWRMYDPAHNMVSLGMLRWQNEGVPALIVMPKGAEWITTAMTSAKRSLTKRTAKLRLNEEGTLFGDVTIEYSGQAEITARYQFHNETDKRIEELVKEDVQARLPNAELTDINVTNSGNVLKPLVLTYSVKVPGYAERTGQRLFIQPCFFTKGEPARFTRDTRTHNMFFRYGESFKDEVTIQVPAGFALEEGSAPVNLEPGNWGYYKTSIALKKKTNEIIYTREFAFAPLLVPAEAYKAVKYIFDTVHSRDSHTLTLRSGG</sequence>
<evidence type="ECO:0000313" key="4">
    <source>
        <dbReference type="Proteomes" id="UP000244896"/>
    </source>
</evidence>
<dbReference type="SMART" id="SM00460">
    <property type="entry name" value="TGc"/>
    <property type="match status" value="1"/>
</dbReference>
<gene>
    <name evidence="3" type="ORF">CKA38_11495</name>
</gene>
<feature type="chain" id="PRO_5015886521" description="Transglutaminase-like domain-containing protein" evidence="1">
    <location>
        <begin position="26"/>
        <end position="664"/>
    </location>
</feature>
<feature type="signal peptide" evidence="1">
    <location>
        <begin position="1"/>
        <end position="25"/>
    </location>
</feature>
<dbReference type="Gene3D" id="2.60.40.3140">
    <property type="match status" value="1"/>
</dbReference>
<evidence type="ECO:0000313" key="3">
    <source>
        <dbReference type="EMBL" id="AWI09789.1"/>
    </source>
</evidence>
<dbReference type="Pfam" id="PF01841">
    <property type="entry name" value="Transglut_core"/>
    <property type="match status" value="1"/>
</dbReference>
<dbReference type="SUPFAM" id="SSF54001">
    <property type="entry name" value="Cysteine proteinases"/>
    <property type="match status" value="1"/>
</dbReference>
<evidence type="ECO:0000259" key="2">
    <source>
        <dbReference type="SMART" id="SM00460"/>
    </source>
</evidence>
<dbReference type="Gene3D" id="2.60.120.1130">
    <property type="match status" value="1"/>
</dbReference>
<reference evidence="3 4" key="1">
    <citation type="journal article" date="2018" name="Syst. Appl. Microbiol.">
        <title>Ereboglobus luteus gen. nov. sp. nov. from cockroach guts, and new insights into the oxygen relationship of the genera Opitutus and Didymococcus (Verrucomicrobia: Opitutaceae).</title>
        <authorList>
            <person name="Tegtmeier D."/>
            <person name="Belitz A."/>
            <person name="Radek R."/>
            <person name="Heimerl T."/>
            <person name="Brune A."/>
        </authorList>
    </citation>
    <scope>NUCLEOTIDE SEQUENCE [LARGE SCALE GENOMIC DNA]</scope>
    <source>
        <strain evidence="3 4">Ho45</strain>
    </source>
</reference>
<keyword evidence="4" id="KW-1185">Reference proteome</keyword>
<dbReference type="EMBL" id="CP023004">
    <property type="protein sequence ID" value="AWI09789.1"/>
    <property type="molecule type" value="Genomic_DNA"/>
</dbReference>
<protein>
    <recommendedName>
        <fullName evidence="2">Transglutaminase-like domain-containing protein</fullName>
    </recommendedName>
</protein>
<dbReference type="Proteomes" id="UP000244896">
    <property type="component" value="Chromosome"/>
</dbReference>
<dbReference type="Gene3D" id="3.10.620.30">
    <property type="match status" value="1"/>
</dbReference>